<organism evidence="2 3">
    <name type="scientific">Cylindrobasidium torrendii FP15055 ss-10</name>
    <dbReference type="NCBI Taxonomy" id="1314674"/>
    <lineage>
        <taxon>Eukaryota</taxon>
        <taxon>Fungi</taxon>
        <taxon>Dikarya</taxon>
        <taxon>Basidiomycota</taxon>
        <taxon>Agaricomycotina</taxon>
        <taxon>Agaricomycetes</taxon>
        <taxon>Agaricomycetidae</taxon>
        <taxon>Agaricales</taxon>
        <taxon>Marasmiineae</taxon>
        <taxon>Physalacriaceae</taxon>
        <taxon>Cylindrobasidium</taxon>
    </lineage>
</organism>
<dbReference type="Proteomes" id="UP000054007">
    <property type="component" value="Unassembled WGS sequence"/>
</dbReference>
<feature type="region of interest" description="Disordered" evidence="1">
    <location>
        <begin position="319"/>
        <end position="362"/>
    </location>
</feature>
<sequence length="509" mass="56765">MSSSSDSTPDHSSDKDYEPPEDNDSSSPPRVGHTAATPPGMRQPAQTGREPPIKKDVRKLLSEISYLEDGCSIDGARTNDAILQLMHTFPRRKGYVTTLLRLGKIVGVPLNVDSISNLALGLPTAHVRQDSRPKVQEGLSLTLADCEALIAELSERFKQPIEERVSLWDAPNTKFPKFPIDLYHQFVRVMCYRNDALVLYFDDDGNYIDDPRIIRPPWPSGAQPDIKALPSHNAHLFVWVAWGNTLCFLRKKNLLRQLNFTDNQKVVNDLTLEAFDEWNLMGPVTAEECTELVEKKYVRNSLHEFWKHRGTKKEVGLYDSDNRLVGPDPRFPKVRPPISPNEDVPPSLDSDAPAPPENDDELDKLLAGDQEDDILFVDLELDEPAAPSTQDQPATPSQDADEASDSDAAVESDERGKQRAQEGREEMRQEMDDEQSHGTVPEGSSKARKRARQSLDSTGSGSVGSSPRSPIRSSKKSKTTLKPPPRIQQIKRNTEPKTPPADDDEGSVR</sequence>
<dbReference type="AlphaFoldDB" id="A0A0D7B7U7"/>
<reference evidence="2 3" key="1">
    <citation type="journal article" date="2015" name="Fungal Genet. Biol.">
        <title>Evolution of novel wood decay mechanisms in Agaricales revealed by the genome sequences of Fistulina hepatica and Cylindrobasidium torrendii.</title>
        <authorList>
            <person name="Floudas D."/>
            <person name="Held B.W."/>
            <person name="Riley R."/>
            <person name="Nagy L.G."/>
            <person name="Koehler G."/>
            <person name="Ransdell A.S."/>
            <person name="Younus H."/>
            <person name="Chow J."/>
            <person name="Chiniquy J."/>
            <person name="Lipzen A."/>
            <person name="Tritt A."/>
            <person name="Sun H."/>
            <person name="Haridas S."/>
            <person name="LaButti K."/>
            <person name="Ohm R.A."/>
            <person name="Kues U."/>
            <person name="Blanchette R.A."/>
            <person name="Grigoriev I.V."/>
            <person name="Minto R.E."/>
            <person name="Hibbett D.S."/>
        </authorList>
    </citation>
    <scope>NUCLEOTIDE SEQUENCE [LARGE SCALE GENOMIC DNA]</scope>
    <source>
        <strain evidence="2 3">FP15055 ss-10</strain>
    </source>
</reference>
<proteinExistence type="predicted"/>
<evidence type="ECO:0000313" key="3">
    <source>
        <dbReference type="Proteomes" id="UP000054007"/>
    </source>
</evidence>
<feature type="region of interest" description="Disordered" evidence="1">
    <location>
        <begin position="1"/>
        <end position="53"/>
    </location>
</feature>
<feature type="compositionally biased region" description="Basic and acidic residues" evidence="1">
    <location>
        <begin position="8"/>
        <end position="18"/>
    </location>
</feature>
<keyword evidence="3" id="KW-1185">Reference proteome</keyword>
<accession>A0A0D7B7U7</accession>
<name>A0A0D7B7U7_9AGAR</name>
<feature type="compositionally biased region" description="Acidic residues" evidence="1">
    <location>
        <begin position="399"/>
        <end position="411"/>
    </location>
</feature>
<feature type="compositionally biased region" description="Basic and acidic residues" evidence="1">
    <location>
        <begin position="412"/>
        <end position="436"/>
    </location>
</feature>
<dbReference type="EMBL" id="KN880583">
    <property type="protein sequence ID" value="KIY65616.1"/>
    <property type="molecule type" value="Genomic_DNA"/>
</dbReference>
<feature type="region of interest" description="Disordered" evidence="1">
    <location>
        <begin position="381"/>
        <end position="509"/>
    </location>
</feature>
<feature type="compositionally biased region" description="Polar residues" evidence="1">
    <location>
        <begin position="387"/>
        <end position="398"/>
    </location>
</feature>
<feature type="compositionally biased region" description="Low complexity" evidence="1">
    <location>
        <begin position="457"/>
        <end position="472"/>
    </location>
</feature>
<evidence type="ECO:0000256" key="1">
    <source>
        <dbReference type="SAM" id="MobiDB-lite"/>
    </source>
</evidence>
<protein>
    <submittedName>
        <fullName evidence="2">Uncharacterized protein</fullName>
    </submittedName>
</protein>
<evidence type="ECO:0000313" key="2">
    <source>
        <dbReference type="EMBL" id="KIY65616.1"/>
    </source>
</evidence>
<gene>
    <name evidence="2" type="ORF">CYLTODRAFT_492173</name>
</gene>